<evidence type="ECO:0000313" key="1">
    <source>
        <dbReference type="EMBL" id="CAG8639223.1"/>
    </source>
</evidence>
<proteinExistence type="predicted"/>
<accession>A0A9N9DKK9</accession>
<dbReference type="Proteomes" id="UP000789570">
    <property type="component" value="Unassembled WGS sequence"/>
</dbReference>
<keyword evidence="2" id="KW-1185">Reference proteome</keyword>
<sequence length="46" mass="5068">MSTSNNLSVDNVEEILCAEPYRFLDGPARRIITLIDSLNIKGSSTI</sequence>
<gene>
    <name evidence="1" type="ORF">FCALED_LOCUS10477</name>
</gene>
<comment type="caution">
    <text evidence="1">The sequence shown here is derived from an EMBL/GenBank/DDBJ whole genome shotgun (WGS) entry which is preliminary data.</text>
</comment>
<protein>
    <submittedName>
        <fullName evidence="1">3239_t:CDS:1</fullName>
    </submittedName>
</protein>
<name>A0A9N9DKK9_9GLOM</name>
<organism evidence="1 2">
    <name type="scientific">Funneliformis caledonium</name>
    <dbReference type="NCBI Taxonomy" id="1117310"/>
    <lineage>
        <taxon>Eukaryota</taxon>
        <taxon>Fungi</taxon>
        <taxon>Fungi incertae sedis</taxon>
        <taxon>Mucoromycota</taxon>
        <taxon>Glomeromycotina</taxon>
        <taxon>Glomeromycetes</taxon>
        <taxon>Glomerales</taxon>
        <taxon>Glomeraceae</taxon>
        <taxon>Funneliformis</taxon>
    </lineage>
</organism>
<dbReference type="AlphaFoldDB" id="A0A9N9DKK9"/>
<dbReference type="EMBL" id="CAJVPQ010003874">
    <property type="protein sequence ID" value="CAG8639223.1"/>
    <property type="molecule type" value="Genomic_DNA"/>
</dbReference>
<evidence type="ECO:0000313" key="2">
    <source>
        <dbReference type="Proteomes" id="UP000789570"/>
    </source>
</evidence>
<reference evidence="1" key="1">
    <citation type="submission" date="2021-06" db="EMBL/GenBank/DDBJ databases">
        <authorList>
            <person name="Kallberg Y."/>
            <person name="Tangrot J."/>
            <person name="Rosling A."/>
        </authorList>
    </citation>
    <scope>NUCLEOTIDE SEQUENCE</scope>
    <source>
        <strain evidence="1">UK204</strain>
    </source>
</reference>